<feature type="domain" description="Glycosyl hydrolase family 92" evidence="5">
    <location>
        <begin position="272"/>
        <end position="743"/>
    </location>
</feature>
<dbReference type="PANTHER" id="PTHR12143:SF43">
    <property type="entry name" value="PUTATIVE-RELATED"/>
    <property type="match status" value="1"/>
</dbReference>
<evidence type="ECO:0000256" key="4">
    <source>
        <dbReference type="SAM" id="SignalP"/>
    </source>
</evidence>
<dbReference type="InterPro" id="IPR014718">
    <property type="entry name" value="GH-type_carb-bd"/>
</dbReference>
<keyword evidence="7" id="KW-0378">Hydrolase</keyword>
<evidence type="ECO:0000256" key="1">
    <source>
        <dbReference type="ARBA" id="ARBA00001913"/>
    </source>
</evidence>
<dbReference type="GO" id="GO:0005829">
    <property type="term" value="C:cytosol"/>
    <property type="evidence" value="ECO:0007669"/>
    <property type="project" value="TreeGrafter"/>
</dbReference>
<evidence type="ECO:0000259" key="6">
    <source>
        <dbReference type="Pfam" id="PF17678"/>
    </source>
</evidence>
<dbReference type="Proteomes" id="UP000261174">
    <property type="component" value="Unassembled WGS sequence"/>
</dbReference>
<dbReference type="GO" id="GO:0030246">
    <property type="term" value="F:carbohydrate binding"/>
    <property type="evidence" value="ECO:0007669"/>
    <property type="project" value="InterPro"/>
</dbReference>
<dbReference type="InterPro" id="IPR050883">
    <property type="entry name" value="PNGase"/>
</dbReference>
<comment type="caution">
    <text evidence="7">The sequence shown here is derived from an EMBL/GenBank/DDBJ whole genome shotgun (WGS) entry which is preliminary data.</text>
</comment>
<comment type="cofactor">
    <cofactor evidence="1">
        <name>Ca(2+)</name>
        <dbReference type="ChEBI" id="CHEBI:29108"/>
    </cofactor>
</comment>
<evidence type="ECO:0000259" key="5">
    <source>
        <dbReference type="Pfam" id="PF07971"/>
    </source>
</evidence>
<dbReference type="Pfam" id="PF17678">
    <property type="entry name" value="Glyco_hydro_92N"/>
    <property type="match status" value="1"/>
</dbReference>
<sequence length="757" mass="85296">MRRILLSFAVIAAFFQYTSAQAPRYSSVDPFIGAGGDGHIFVGPSAPFGMVKPGPDCKGHSNSGYNADKKVPLLGFSQTHVSGTGGGPKYGNIQVMPFSGDFDSIYQESARGEEIAKAGYYSIMLEKWKIKAELTTADRASFYRFVFSQKGNKAVKVDAGFFLGEPVKPDPDAREAQQFVGSEVTVVSNNEIRGYTRIRGGWNNGMAYTVYFCAVFDHPFNHFSTWKNKQLFPGKNTQFDSGDKTGAIAYFDNTAGDTIQLKIGISFISTEKARYNLDQEIADFQFNKVLQSTQQKWEQLLNRIEIDNTATQEQKIMFYTGLYHTMLMPVDRSWENPLWISDEPYYDDFYAIWDTFRSSNPLLTLISPSREVSIVNSLLNIYHRDGYMPDARSGNYNGRTQGGSNADVLIADAYVKGLQGIDYNQGLQAMLKNADVPPGGIEEKEGRGGLADYNTLGYVSTRFPRAGTRTVEYAYNDYCIATLAKGLQLDRLYDRFIKQSDNWQNLWRPYDDHGANGFILPKDPNGRWVDTIDCIVLNAPVKQMQYNPLAVDYPNCVCWWCAFFYEASSWEYSLYVPHDVKTLIRKSGGEDAFRKRLDTFFMKKYYNVSNEPSFLTPNLYHWIGRPDLSSTRIHQIIDSSYNTSAAGLPGNDDSGAMSSWLDFHMMGLFPNAGQSYYLINAPYFSKTVIHQENGKDFAIVAHHLSKKNSYIQSAKLNGVNYDKSWLEHQDIVNGGELVLEMGDKPGTWGTQVRPPSK</sequence>
<reference evidence="7 8" key="1">
    <citation type="submission" date="2018-08" db="EMBL/GenBank/DDBJ databases">
        <title>Chitinophaga sp. K20C18050901, a novel bacterium isolated from forest soil.</title>
        <authorList>
            <person name="Wang C."/>
        </authorList>
    </citation>
    <scope>NUCLEOTIDE SEQUENCE [LARGE SCALE GENOMIC DNA]</scope>
    <source>
        <strain evidence="7 8">K20C18050901</strain>
    </source>
</reference>
<dbReference type="RefSeq" id="WP_116852153.1">
    <property type="nucleotide sequence ID" value="NZ_QTJV01000001.1"/>
</dbReference>
<evidence type="ECO:0000256" key="2">
    <source>
        <dbReference type="ARBA" id="ARBA00011245"/>
    </source>
</evidence>
<dbReference type="NCBIfam" id="TIGR01180">
    <property type="entry name" value="aman2_put"/>
    <property type="match status" value="1"/>
</dbReference>
<dbReference type="GO" id="GO:0000224">
    <property type="term" value="F:peptide-N4-(N-acetyl-beta-glucosaminyl)asparagine amidase activity"/>
    <property type="evidence" value="ECO:0007669"/>
    <property type="project" value="TreeGrafter"/>
</dbReference>
<dbReference type="Gene3D" id="3.30.2080.10">
    <property type="entry name" value="GH92 mannosidase domain"/>
    <property type="match status" value="1"/>
</dbReference>
<dbReference type="GO" id="GO:0006516">
    <property type="term" value="P:glycoprotein catabolic process"/>
    <property type="evidence" value="ECO:0007669"/>
    <property type="project" value="TreeGrafter"/>
</dbReference>
<dbReference type="Gene3D" id="2.70.98.10">
    <property type="match status" value="1"/>
</dbReference>
<evidence type="ECO:0000256" key="3">
    <source>
        <dbReference type="ARBA" id="ARBA00022837"/>
    </source>
</evidence>
<keyword evidence="8" id="KW-1185">Reference proteome</keyword>
<dbReference type="AlphaFoldDB" id="A0A3E1P9J8"/>
<feature type="domain" description="Glycosyl hydrolase family 92 N-terminal" evidence="6">
    <location>
        <begin position="28"/>
        <end position="266"/>
    </location>
</feature>
<dbReference type="GO" id="GO:0005975">
    <property type="term" value="P:carbohydrate metabolic process"/>
    <property type="evidence" value="ECO:0007669"/>
    <property type="project" value="InterPro"/>
</dbReference>
<organism evidence="7 8">
    <name type="scientific">Chitinophaga silvisoli</name>
    <dbReference type="NCBI Taxonomy" id="2291814"/>
    <lineage>
        <taxon>Bacteria</taxon>
        <taxon>Pseudomonadati</taxon>
        <taxon>Bacteroidota</taxon>
        <taxon>Chitinophagia</taxon>
        <taxon>Chitinophagales</taxon>
        <taxon>Chitinophagaceae</taxon>
        <taxon>Chitinophaga</taxon>
    </lineage>
</organism>
<dbReference type="InterPro" id="IPR041371">
    <property type="entry name" value="GH92_N"/>
</dbReference>
<keyword evidence="4" id="KW-0732">Signal</keyword>
<name>A0A3E1P9J8_9BACT</name>
<dbReference type="Gene3D" id="1.20.1050.60">
    <property type="entry name" value="alpha-1,2-mannosidase"/>
    <property type="match status" value="1"/>
</dbReference>
<dbReference type="OrthoDB" id="9804511at2"/>
<dbReference type="FunFam" id="3.30.2080.10:FF:000001">
    <property type="entry name" value="Alpha-1,2-mannosidase subfamily"/>
    <property type="match status" value="1"/>
</dbReference>
<evidence type="ECO:0000313" key="8">
    <source>
        <dbReference type="Proteomes" id="UP000261174"/>
    </source>
</evidence>
<dbReference type="InterPro" id="IPR008928">
    <property type="entry name" value="6-hairpin_glycosidase_sf"/>
</dbReference>
<proteinExistence type="predicted"/>
<dbReference type="PANTHER" id="PTHR12143">
    <property type="entry name" value="PEPTIDE N-GLYCANASE PNGASE -RELATED"/>
    <property type="match status" value="1"/>
</dbReference>
<evidence type="ECO:0000313" key="7">
    <source>
        <dbReference type="EMBL" id="RFM36834.1"/>
    </source>
</evidence>
<dbReference type="SUPFAM" id="SSF48208">
    <property type="entry name" value="Six-hairpin glycosidases"/>
    <property type="match status" value="1"/>
</dbReference>
<protein>
    <submittedName>
        <fullName evidence="7">Glycoside hydrolase family 92 protein</fullName>
    </submittedName>
</protein>
<dbReference type="InterPro" id="IPR012939">
    <property type="entry name" value="Glyco_hydro_92"/>
</dbReference>
<dbReference type="Pfam" id="PF07971">
    <property type="entry name" value="Glyco_hydro_92"/>
    <property type="match status" value="1"/>
</dbReference>
<accession>A0A3E1P9J8</accession>
<dbReference type="InterPro" id="IPR005887">
    <property type="entry name" value="GH92_a_mannosidase_put"/>
</dbReference>
<gene>
    <name evidence="7" type="ORF">DXN04_04865</name>
</gene>
<dbReference type="Gene3D" id="1.20.1610.10">
    <property type="entry name" value="alpha-1,2-mannosidases domains"/>
    <property type="match status" value="1"/>
</dbReference>
<comment type="subunit">
    <text evidence="2">Monomer.</text>
</comment>
<feature type="signal peptide" evidence="4">
    <location>
        <begin position="1"/>
        <end position="22"/>
    </location>
</feature>
<keyword evidence="3" id="KW-0106">Calcium</keyword>
<feature type="chain" id="PRO_5017612997" evidence="4">
    <location>
        <begin position="23"/>
        <end position="757"/>
    </location>
</feature>
<dbReference type="EMBL" id="QTJV01000001">
    <property type="protein sequence ID" value="RFM36834.1"/>
    <property type="molecule type" value="Genomic_DNA"/>
</dbReference>